<feature type="transmembrane region" description="Helical" evidence="6">
    <location>
        <begin position="93"/>
        <end position="115"/>
    </location>
</feature>
<comment type="similarity">
    <text evidence="2 6">Belongs to the peroxisomal membrane protein PXMP2/4 family.</text>
</comment>
<dbReference type="InterPro" id="IPR007248">
    <property type="entry name" value="Mpv17_PMP22"/>
</dbReference>
<dbReference type="EMBL" id="CAJHNJ030000016">
    <property type="protein sequence ID" value="CAG9114864.1"/>
    <property type="molecule type" value="Genomic_DNA"/>
</dbReference>
<sequence length="191" mass="21590">MSLSKPVMNLLVSYLQNLYLHPIKTKSITSCVVGTAGSIASQLVAGQSLKLDPIVAFGLYGLLFGGTVPHYFYQLVEYLFPHGEVAFPLAKKMIFERLIFSPIMQAFSLYTLARFEGKPHVIAVKQLFALYWPILQANWKWLTIFQVINMAVIPPELRVLFMNLVGFGWVIFVASMKRKSAASQKKRSEQE</sequence>
<evidence type="ECO:0000256" key="1">
    <source>
        <dbReference type="ARBA" id="ARBA00004141"/>
    </source>
</evidence>
<evidence type="ECO:0000313" key="7">
    <source>
        <dbReference type="EMBL" id="CAG9114864.1"/>
    </source>
</evidence>
<dbReference type="PANTHER" id="PTHR11266:SF80">
    <property type="entry name" value="PEROXISOMAL MEMBRANE PROTEIN 2"/>
    <property type="match status" value="1"/>
</dbReference>
<dbReference type="Pfam" id="PF04117">
    <property type="entry name" value="Mpv17_PMP22"/>
    <property type="match status" value="1"/>
</dbReference>
<feature type="transmembrane region" description="Helical" evidence="6">
    <location>
        <begin position="127"/>
        <end position="153"/>
    </location>
</feature>
<evidence type="ECO:0000256" key="5">
    <source>
        <dbReference type="ARBA" id="ARBA00023136"/>
    </source>
</evidence>
<proteinExistence type="inferred from homology"/>
<organism evidence="7 8">
    <name type="scientific">Plutella xylostella</name>
    <name type="common">Diamondback moth</name>
    <name type="synonym">Plutella maculipennis</name>
    <dbReference type="NCBI Taxonomy" id="51655"/>
    <lineage>
        <taxon>Eukaryota</taxon>
        <taxon>Metazoa</taxon>
        <taxon>Ecdysozoa</taxon>
        <taxon>Arthropoda</taxon>
        <taxon>Hexapoda</taxon>
        <taxon>Insecta</taxon>
        <taxon>Pterygota</taxon>
        <taxon>Neoptera</taxon>
        <taxon>Endopterygota</taxon>
        <taxon>Lepidoptera</taxon>
        <taxon>Glossata</taxon>
        <taxon>Ditrysia</taxon>
        <taxon>Yponomeutoidea</taxon>
        <taxon>Plutellidae</taxon>
        <taxon>Plutella</taxon>
    </lineage>
</organism>
<dbReference type="GO" id="GO:0005778">
    <property type="term" value="C:peroxisomal membrane"/>
    <property type="evidence" value="ECO:0007669"/>
    <property type="project" value="TreeGrafter"/>
</dbReference>
<comment type="caution">
    <text evidence="7">The sequence shown here is derived from an EMBL/GenBank/DDBJ whole genome shotgun (WGS) entry which is preliminary data.</text>
</comment>
<keyword evidence="5 6" id="KW-0472">Membrane</keyword>
<reference evidence="7" key="1">
    <citation type="submission" date="2020-11" db="EMBL/GenBank/DDBJ databases">
        <authorList>
            <person name="Whiteford S."/>
        </authorList>
    </citation>
    <scope>NUCLEOTIDE SEQUENCE</scope>
</reference>
<keyword evidence="8" id="KW-1185">Reference proteome</keyword>
<feature type="transmembrane region" description="Helical" evidence="6">
    <location>
        <begin position="159"/>
        <end position="176"/>
    </location>
</feature>
<dbReference type="Proteomes" id="UP000653454">
    <property type="component" value="Unassembled WGS sequence"/>
</dbReference>
<evidence type="ECO:0000313" key="8">
    <source>
        <dbReference type="Proteomes" id="UP000653454"/>
    </source>
</evidence>
<dbReference type="OrthoDB" id="860at2759"/>
<evidence type="ECO:0000256" key="4">
    <source>
        <dbReference type="ARBA" id="ARBA00022989"/>
    </source>
</evidence>
<dbReference type="AlphaFoldDB" id="A0A8S4EFZ4"/>
<protein>
    <submittedName>
        <fullName evidence="7">(diamondback moth) hypothetical protein</fullName>
    </submittedName>
</protein>
<keyword evidence="3 6" id="KW-0812">Transmembrane</keyword>
<evidence type="ECO:0000256" key="3">
    <source>
        <dbReference type="ARBA" id="ARBA00022692"/>
    </source>
</evidence>
<keyword evidence="4 6" id="KW-1133">Transmembrane helix</keyword>
<evidence type="ECO:0000256" key="6">
    <source>
        <dbReference type="RuleBase" id="RU363053"/>
    </source>
</evidence>
<accession>A0A8S4EFZ4</accession>
<evidence type="ECO:0000256" key="2">
    <source>
        <dbReference type="ARBA" id="ARBA00006824"/>
    </source>
</evidence>
<dbReference type="PANTHER" id="PTHR11266">
    <property type="entry name" value="PEROXISOMAL MEMBRANE PROTEIN 2, PXMP2 MPV17"/>
    <property type="match status" value="1"/>
</dbReference>
<name>A0A8S4EFZ4_PLUXY</name>
<dbReference type="KEGG" id="pxy:105391510"/>
<comment type="subcellular location">
    <subcellularLocation>
        <location evidence="1">Membrane</location>
        <topology evidence="1">Multi-pass membrane protein</topology>
    </subcellularLocation>
</comment>
<gene>
    <name evidence="7" type="ORF">PLXY2_LOCUS5424</name>
</gene>
<feature type="transmembrane region" description="Helical" evidence="6">
    <location>
        <begin position="54"/>
        <end position="73"/>
    </location>
</feature>